<protein>
    <recommendedName>
        <fullName evidence="3">Helix-turn-helix domain-containing protein</fullName>
    </recommendedName>
</protein>
<dbReference type="Proteomes" id="UP000494363">
    <property type="component" value="Unassembled WGS sequence"/>
</dbReference>
<dbReference type="EMBL" id="CADIKH010000007">
    <property type="protein sequence ID" value="CAB3752446.1"/>
    <property type="molecule type" value="Genomic_DNA"/>
</dbReference>
<gene>
    <name evidence="1" type="ORF">LMG29542_01753</name>
</gene>
<name>A0A6J5DHX5_9BURK</name>
<reference evidence="1 2" key="1">
    <citation type="submission" date="2020-04" db="EMBL/GenBank/DDBJ databases">
        <authorList>
            <person name="De Canck E."/>
        </authorList>
    </citation>
    <scope>NUCLEOTIDE SEQUENCE [LARGE SCALE GENOMIC DNA]</scope>
    <source>
        <strain evidence="1 2">LMG 29542</strain>
    </source>
</reference>
<organism evidence="1 2">
    <name type="scientific">Paraburkholderia humisilvae</name>
    <dbReference type="NCBI Taxonomy" id="627669"/>
    <lineage>
        <taxon>Bacteria</taxon>
        <taxon>Pseudomonadati</taxon>
        <taxon>Pseudomonadota</taxon>
        <taxon>Betaproteobacteria</taxon>
        <taxon>Burkholderiales</taxon>
        <taxon>Burkholderiaceae</taxon>
        <taxon>Paraburkholderia</taxon>
    </lineage>
</organism>
<evidence type="ECO:0000313" key="2">
    <source>
        <dbReference type="Proteomes" id="UP000494363"/>
    </source>
</evidence>
<dbReference type="AlphaFoldDB" id="A0A6J5DHX5"/>
<sequence>MATAKANDLMSVGELAQLLNVTASYVRKKLLRKHVLRPVTIRRGRKYASRTKAEAYCAKRKKVARRALRGLARVSQEAGLYRDAITATNR</sequence>
<proteinExistence type="predicted"/>
<evidence type="ECO:0008006" key="3">
    <source>
        <dbReference type="Google" id="ProtNLM"/>
    </source>
</evidence>
<evidence type="ECO:0000313" key="1">
    <source>
        <dbReference type="EMBL" id="CAB3752446.1"/>
    </source>
</evidence>
<accession>A0A6J5DHX5</accession>
<keyword evidence="2" id="KW-1185">Reference proteome</keyword>